<evidence type="ECO:0008006" key="3">
    <source>
        <dbReference type="Google" id="ProtNLM"/>
    </source>
</evidence>
<dbReference type="KEGG" id="mdx:BTO20_11530"/>
<name>A0A1Y0C1U8_9MYCO</name>
<keyword evidence="2" id="KW-1185">Reference proteome</keyword>
<evidence type="ECO:0000313" key="1">
    <source>
        <dbReference type="EMBL" id="ART69128.1"/>
    </source>
</evidence>
<reference evidence="1 2" key="1">
    <citation type="submission" date="2017-04" db="EMBL/GenBank/DDBJ databases">
        <title>Whole Genome Sequence of 1,4-Dioxane Degrading Bacterium Mycobacterium dioxanotrophicus PH-06.</title>
        <authorList>
            <person name="He Y."/>
        </authorList>
    </citation>
    <scope>NUCLEOTIDE SEQUENCE [LARGE SCALE GENOMIC DNA]</scope>
    <source>
        <strain evidence="1 2">PH-06</strain>
    </source>
</reference>
<protein>
    <recommendedName>
        <fullName evidence="3">Head decoration protein</fullName>
    </recommendedName>
</protein>
<dbReference type="RefSeq" id="WP_087075979.1">
    <property type="nucleotide sequence ID" value="NZ_CP020809.1"/>
</dbReference>
<proteinExistence type="predicted"/>
<sequence length="137" mass="14144">MANQWYDKGVEKFAAGQCTWGIGSAGDTIKAVGVSASYAFSQAHEFLADVPSLARVCTSPALTGKSYTAGVLDADDALFTAVTGAQVIAAVVYKDTGNAATSPLLFYIDSMTGLPFTPSGADELITWPNDAGKIAVL</sequence>
<gene>
    <name evidence="1" type="ORF">BTO20_11530</name>
</gene>
<organism evidence="1 2">
    <name type="scientific">Mycobacterium dioxanotrophicus</name>
    <dbReference type="NCBI Taxonomy" id="482462"/>
    <lineage>
        <taxon>Bacteria</taxon>
        <taxon>Bacillati</taxon>
        <taxon>Actinomycetota</taxon>
        <taxon>Actinomycetes</taxon>
        <taxon>Mycobacteriales</taxon>
        <taxon>Mycobacteriaceae</taxon>
        <taxon>Mycobacterium</taxon>
    </lineage>
</organism>
<dbReference type="EMBL" id="CP020809">
    <property type="protein sequence ID" value="ART69128.1"/>
    <property type="molecule type" value="Genomic_DNA"/>
</dbReference>
<dbReference type="OrthoDB" id="6691729at2"/>
<accession>A0A1Y0C1U8</accession>
<dbReference type="AlphaFoldDB" id="A0A1Y0C1U8"/>
<evidence type="ECO:0000313" key="2">
    <source>
        <dbReference type="Proteomes" id="UP000195331"/>
    </source>
</evidence>
<dbReference type="Proteomes" id="UP000195331">
    <property type="component" value="Chromosome"/>
</dbReference>